<dbReference type="KEGG" id="abut:Ami103574_11995"/>
<dbReference type="NCBIfam" id="TIGR00099">
    <property type="entry name" value="Cof-subfamily"/>
    <property type="match status" value="1"/>
</dbReference>
<dbReference type="PANTHER" id="PTHR10000:SF55">
    <property type="entry name" value="5-AMINO-6-(5-PHOSPHO-D-RIBITYLAMINO)URACIL PHOSPHATASE YCSE"/>
    <property type="match status" value="1"/>
</dbReference>
<dbReference type="InterPro" id="IPR000150">
    <property type="entry name" value="Cof"/>
</dbReference>
<evidence type="ECO:0000313" key="1">
    <source>
        <dbReference type="EMBL" id="QIB69974.1"/>
    </source>
</evidence>
<gene>
    <name evidence="1" type="ORF">Ami103574_11995</name>
</gene>
<evidence type="ECO:0000313" key="2">
    <source>
        <dbReference type="Proteomes" id="UP000466848"/>
    </source>
</evidence>
<dbReference type="Gene3D" id="3.30.1240.10">
    <property type="match status" value="1"/>
</dbReference>
<proteinExistence type="predicted"/>
<name>A0A858BZ39_9FIRM</name>
<dbReference type="EMBL" id="CP048649">
    <property type="protein sequence ID" value="QIB69974.1"/>
    <property type="molecule type" value="Genomic_DNA"/>
</dbReference>
<dbReference type="SFLD" id="SFLDG01140">
    <property type="entry name" value="C2.B:_Phosphomannomutase_and_P"/>
    <property type="match status" value="1"/>
</dbReference>
<dbReference type="InterPro" id="IPR036412">
    <property type="entry name" value="HAD-like_sf"/>
</dbReference>
<keyword evidence="2" id="KW-1185">Reference proteome</keyword>
<dbReference type="Gene3D" id="3.40.50.1000">
    <property type="entry name" value="HAD superfamily/HAD-like"/>
    <property type="match status" value="1"/>
</dbReference>
<organism evidence="1 2">
    <name type="scientific">Aminipila butyrica</name>
    <dbReference type="NCBI Taxonomy" id="433296"/>
    <lineage>
        <taxon>Bacteria</taxon>
        <taxon>Bacillati</taxon>
        <taxon>Bacillota</taxon>
        <taxon>Clostridia</taxon>
        <taxon>Peptostreptococcales</taxon>
        <taxon>Anaerovoracaceae</taxon>
        <taxon>Aminipila</taxon>
    </lineage>
</organism>
<dbReference type="RefSeq" id="WP_163067214.1">
    <property type="nucleotide sequence ID" value="NZ_CP048649.1"/>
</dbReference>
<dbReference type="GO" id="GO:0000287">
    <property type="term" value="F:magnesium ion binding"/>
    <property type="evidence" value="ECO:0007669"/>
    <property type="project" value="TreeGrafter"/>
</dbReference>
<dbReference type="NCBIfam" id="TIGR01484">
    <property type="entry name" value="HAD-SF-IIB"/>
    <property type="match status" value="1"/>
</dbReference>
<dbReference type="Pfam" id="PF08282">
    <property type="entry name" value="Hydrolase_3"/>
    <property type="match status" value="1"/>
</dbReference>
<dbReference type="GO" id="GO:0005829">
    <property type="term" value="C:cytosol"/>
    <property type="evidence" value="ECO:0007669"/>
    <property type="project" value="TreeGrafter"/>
</dbReference>
<sequence>MIKLIALDLDGTTLNSQGKLTTVTRETLVQAANQGIHVVIATGRARCSLPEEVADLPGVEYVITSNGAAITELQRDVLVYENYIDALALEQVHRVLSQEKFMIEVFIRGRAYVEQHIFENLEKVGLSDSHMSYVRRTRKPHVGVMDMMIRNKNLVENININFTDLQERRHMREKLLKLRDITVTSSSQRNIEIGGATTSKASALKALCERLGIHINQMMACGDSHNDEAMLEVAGLAVAMGNAEEAVKQRAGYITGTNDQDGVAEAIRKFALGKG</sequence>
<accession>A0A858BZ39</accession>
<dbReference type="SUPFAM" id="SSF56784">
    <property type="entry name" value="HAD-like"/>
    <property type="match status" value="1"/>
</dbReference>
<dbReference type="Proteomes" id="UP000466848">
    <property type="component" value="Chromosome"/>
</dbReference>
<dbReference type="PANTHER" id="PTHR10000">
    <property type="entry name" value="PHOSPHOSERINE PHOSPHATASE"/>
    <property type="match status" value="1"/>
</dbReference>
<reference evidence="1 2" key="1">
    <citation type="submission" date="2020-02" db="EMBL/GenBank/DDBJ databases">
        <authorList>
            <person name="Kim Y.B."/>
            <person name="Roh S.W."/>
        </authorList>
    </citation>
    <scope>NUCLEOTIDE SEQUENCE [LARGE SCALE GENOMIC DNA]</scope>
    <source>
        <strain evidence="1 2">DSM 103574</strain>
    </source>
</reference>
<dbReference type="InterPro" id="IPR023214">
    <property type="entry name" value="HAD_sf"/>
</dbReference>
<dbReference type="GO" id="GO:0016791">
    <property type="term" value="F:phosphatase activity"/>
    <property type="evidence" value="ECO:0007669"/>
    <property type="project" value="UniProtKB-ARBA"/>
</dbReference>
<dbReference type="InterPro" id="IPR006379">
    <property type="entry name" value="HAD-SF_hydro_IIB"/>
</dbReference>
<dbReference type="CDD" id="cd07516">
    <property type="entry name" value="HAD_Pase"/>
    <property type="match status" value="1"/>
</dbReference>
<dbReference type="SFLD" id="SFLDS00003">
    <property type="entry name" value="Haloacid_Dehalogenase"/>
    <property type="match status" value="1"/>
</dbReference>
<dbReference type="AlphaFoldDB" id="A0A858BZ39"/>
<protein>
    <submittedName>
        <fullName evidence="1">HAD family phosphatase</fullName>
    </submittedName>
</protein>